<evidence type="ECO:0000256" key="1">
    <source>
        <dbReference type="SAM" id="Phobius"/>
    </source>
</evidence>
<evidence type="ECO:0000313" key="4">
    <source>
        <dbReference type="Proteomes" id="UP000191663"/>
    </source>
</evidence>
<dbReference type="PANTHER" id="PTHR43185">
    <property type="entry name" value="FERROUS IRON TRANSPORT PROTEIN B"/>
    <property type="match status" value="1"/>
</dbReference>
<protein>
    <submittedName>
        <fullName evidence="3">Ferrous iron transporter B</fullName>
    </submittedName>
</protein>
<dbReference type="InterPro" id="IPR011642">
    <property type="entry name" value="Gate_dom"/>
</dbReference>
<feature type="transmembrane region" description="Helical" evidence="1">
    <location>
        <begin position="363"/>
        <end position="386"/>
    </location>
</feature>
<dbReference type="PRINTS" id="PR00326">
    <property type="entry name" value="GTP1OBG"/>
</dbReference>
<dbReference type="Pfam" id="PF02421">
    <property type="entry name" value="FeoB_N"/>
    <property type="match status" value="1"/>
</dbReference>
<dbReference type="InterPro" id="IPR005225">
    <property type="entry name" value="Small_GTP-bd"/>
</dbReference>
<dbReference type="InterPro" id="IPR030389">
    <property type="entry name" value="G_FEOB_dom"/>
</dbReference>
<dbReference type="Pfam" id="PF07664">
    <property type="entry name" value="FeoB_C"/>
    <property type="match status" value="1"/>
</dbReference>
<dbReference type="PANTHER" id="PTHR43185:SF1">
    <property type="entry name" value="FE(2+) TRANSPORTER FEOB"/>
    <property type="match status" value="1"/>
</dbReference>
<feature type="transmembrane region" description="Helical" evidence="1">
    <location>
        <begin position="393"/>
        <end position="416"/>
    </location>
</feature>
<dbReference type="InterPro" id="IPR050860">
    <property type="entry name" value="FeoB_GTPase"/>
</dbReference>
<dbReference type="EMBL" id="MUKB01000001">
    <property type="protein sequence ID" value="OPX18666.1"/>
    <property type="molecule type" value="Genomic_DNA"/>
</dbReference>
<gene>
    <name evidence="3" type="ORF">BXT86_00065</name>
</gene>
<feature type="transmembrane region" description="Helical" evidence="1">
    <location>
        <begin position="523"/>
        <end position="543"/>
    </location>
</feature>
<dbReference type="InterPro" id="IPR027417">
    <property type="entry name" value="P-loop_NTPase"/>
</dbReference>
<dbReference type="CDD" id="cd01879">
    <property type="entry name" value="FeoB"/>
    <property type="match status" value="1"/>
</dbReference>
<sequence>MKKILLIGNPNVGKSVIFSRLTGVGVIASNYPGTTVEFCKGCVHYAGEKVEVIDVPGTYSLEPTSPAEEVAVDILENAIKQKDSIVINVIDATNLERNLNLTLQLLKRDIPVIIALNLWDEAHHIGISINFKKLQELLGVVVVPTIAITGEGIKELISRLGEAKKGEYRYVDQERWHEIGKVITQVQVIRHKHHTLFEKLSDLTIHPWTGIPIALAILILIFVIIRTIGESLISYIFEPLFDYLWYPVVTQISQLLNGQGIIHDILIGELINGEIDFGQSFGLLTTGLYVPIAAVLPYVIAFYFVLSFLEDSGYLPRLAILIDKAMHLVGLHGMAIVPMMLGLGCNVPGALGTRVLESKRERFIAATLMAIAIPCMAQLAMVFGLLGKYGVRGLAPVFFTLFLVWLIAGILMNLTIKGESPEIFVEIPPYRLPYFGALLKKVWMRIRWFLHDAIPFVLLGVFIVNLLYSLGIIEFLGQITAPVVIKLLGLPLKAVAALIIGFLRKDLAVGMLVPLGLSLKQLIIASVVLTMYFPCVATFAVLLKELGFLDMLKSALIMIFSALIVGSILNLIL</sequence>
<comment type="caution">
    <text evidence="3">The sequence shown here is derived from an EMBL/GenBank/DDBJ whole genome shotgun (WGS) entry which is preliminary data.</text>
</comment>
<feature type="transmembrane region" description="Helical" evidence="1">
    <location>
        <begin position="453"/>
        <end position="476"/>
    </location>
</feature>
<name>A0A1V4QIW7_UNCW3</name>
<dbReference type="GO" id="GO:0005886">
    <property type="term" value="C:plasma membrane"/>
    <property type="evidence" value="ECO:0007669"/>
    <property type="project" value="TreeGrafter"/>
</dbReference>
<keyword evidence="1" id="KW-0472">Membrane</keyword>
<dbReference type="SUPFAM" id="SSF52540">
    <property type="entry name" value="P-loop containing nucleoside triphosphate hydrolases"/>
    <property type="match status" value="1"/>
</dbReference>
<dbReference type="GO" id="GO:0005525">
    <property type="term" value="F:GTP binding"/>
    <property type="evidence" value="ECO:0007669"/>
    <property type="project" value="InterPro"/>
</dbReference>
<feature type="transmembrane region" description="Helical" evidence="1">
    <location>
        <begin position="555"/>
        <end position="572"/>
    </location>
</feature>
<keyword evidence="1" id="KW-0812">Transmembrane</keyword>
<feature type="transmembrane region" description="Helical" evidence="1">
    <location>
        <begin position="213"/>
        <end position="237"/>
    </location>
</feature>
<feature type="domain" description="FeoB-type G" evidence="2">
    <location>
        <begin position="1"/>
        <end position="166"/>
    </location>
</feature>
<keyword evidence="1" id="KW-1133">Transmembrane helix</keyword>
<reference evidence="4" key="1">
    <citation type="submission" date="2017-01" db="EMBL/GenBank/DDBJ databases">
        <title>Novel pathways for hydrocarbon cycling and metabolic interdependencies in hydrothermal sediment communities.</title>
        <authorList>
            <person name="Dombrowski N."/>
            <person name="Seitz K."/>
            <person name="Teske A."/>
            <person name="Baker B."/>
        </authorList>
    </citation>
    <scope>NUCLEOTIDE SEQUENCE [LARGE SCALE GENOMIC DNA]</scope>
</reference>
<feature type="transmembrane region" description="Helical" evidence="1">
    <location>
        <begin position="329"/>
        <end position="351"/>
    </location>
</feature>
<evidence type="ECO:0000259" key="2">
    <source>
        <dbReference type="PROSITE" id="PS51711"/>
    </source>
</evidence>
<accession>A0A1V4QIW7</accession>
<feature type="transmembrane region" description="Helical" evidence="1">
    <location>
        <begin position="288"/>
        <end position="309"/>
    </location>
</feature>
<dbReference type="GO" id="GO:0015093">
    <property type="term" value="F:ferrous iron transmembrane transporter activity"/>
    <property type="evidence" value="ECO:0007669"/>
    <property type="project" value="InterPro"/>
</dbReference>
<dbReference type="Pfam" id="PF07670">
    <property type="entry name" value="Gate"/>
    <property type="match status" value="2"/>
</dbReference>
<dbReference type="NCBIfam" id="TIGR00231">
    <property type="entry name" value="small_GTP"/>
    <property type="match status" value="1"/>
</dbReference>
<dbReference type="Proteomes" id="UP000191663">
    <property type="component" value="Unassembled WGS sequence"/>
</dbReference>
<proteinExistence type="predicted"/>
<organism evidence="3 4">
    <name type="scientific">candidate division WOR-3 bacterium 4484_100</name>
    <dbReference type="NCBI Taxonomy" id="1936077"/>
    <lineage>
        <taxon>Bacteria</taxon>
        <taxon>Bacteria division WOR-3</taxon>
    </lineage>
</organism>
<dbReference type="InterPro" id="IPR006073">
    <property type="entry name" value="GTP-bd"/>
</dbReference>
<dbReference type="PROSITE" id="PS51711">
    <property type="entry name" value="G_FEOB"/>
    <property type="match status" value="1"/>
</dbReference>
<dbReference type="Gene3D" id="3.40.50.300">
    <property type="entry name" value="P-loop containing nucleotide triphosphate hydrolases"/>
    <property type="match status" value="1"/>
</dbReference>
<dbReference type="AlphaFoldDB" id="A0A1V4QIW7"/>
<dbReference type="InterPro" id="IPR011640">
    <property type="entry name" value="Fe2_transport_prot_B_C"/>
</dbReference>
<feature type="transmembrane region" description="Helical" evidence="1">
    <location>
        <begin position="483"/>
        <end position="503"/>
    </location>
</feature>
<evidence type="ECO:0000313" key="3">
    <source>
        <dbReference type="EMBL" id="OPX18666.1"/>
    </source>
</evidence>